<sequence length="309" mass="33494">MECLGRQIMCTAMKYKLGLDLRRDTSVMPLRKCRGPPGRHLGISFNYHQLNSGSLDKSKVCCNFDMFKKQISMQIDRTFAMPAIGQEARGGGVGLGVAGVADWAGGTLSSHRQRRLELSVCAMAVLRHRRGLWGSELTSHRGPSKAGELGACPLRHQAFQKPPPRRRLLKGLGPIGGGSTSTAACFQSCVANTRHVPRHPLVCCWVAQRPMLCPSPWHLAVLTASLCGNSAAMYQVEGGAWDLGAQVLPGAQRQGSTHPPVAVVTQRVAELLDLPWHNPQPVVAPLSSEQLRMDVTVVFHSASFPVVLD</sequence>
<evidence type="ECO:0000313" key="2">
    <source>
        <dbReference type="Proteomes" id="UP001177744"/>
    </source>
</evidence>
<evidence type="ECO:0000313" key="1">
    <source>
        <dbReference type="EMBL" id="KAK1342177.1"/>
    </source>
</evidence>
<accession>A0AA40I431</accession>
<reference evidence="1" key="1">
    <citation type="submission" date="2023-06" db="EMBL/GenBank/DDBJ databases">
        <title>Reference genome for the Northern bat (Eptesicus nilssonii), a most northern bat species.</title>
        <authorList>
            <person name="Laine V.N."/>
            <person name="Pulliainen A.T."/>
            <person name="Lilley T.M."/>
        </authorList>
    </citation>
    <scope>NUCLEOTIDE SEQUENCE</scope>
    <source>
        <strain evidence="1">BLF_Eptnil</strain>
        <tissue evidence="1">Kidney</tissue>
    </source>
</reference>
<protein>
    <submittedName>
        <fullName evidence="1">Uncharacterized protein</fullName>
    </submittedName>
</protein>
<proteinExistence type="predicted"/>
<comment type="caution">
    <text evidence="1">The sequence shown here is derived from an EMBL/GenBank/DDBJ whole genome shotgun (WGS) entry which is preliminary data.</text>
</comment>
<name>A0AA40I431_CNENI</name>
<dbReference type="AlphaFoldDB" id="A0AA40I431"/>
<keyword evidence="2" id="KW-1185">Reference proteome</keyword>
<feature type="non-terminal residue" evidence="1">
    <location>
        <position position="309"/>
    </location>
</feature>
<organism evidence="1 2">
    <name type="scientific">Cnephaeus nilssonii</name>
    <name type="common">Northern bat</name>
    <name type="synonym">Eptesicus nilssonii</name>
    <dbReference type="NCBI Taxonomy" id="3371016"/>
    <lineage>
        <taxon>Eukaryota</taxon>
        <taxon>Metazoa</taxon>
        <taxon>Chordata</taxon>
        <taxon>Craniata</taxon>
        <taxon>Vertebrata</taxon>
        <taxon>Euteleostomi</taxon>
        <taxon>Mammalia</taxon>
        <taxon>Eutheria</taxon>
        <taxon>Laurasiatheria</taxon>
        <taxon>Chiroptera</taxon>
        <taxon>Yangochiroptera</taxon>
        <taxon>Vespertilionidae</taxon>
        <taxon>Cnephaeus</taxon>
    </lineage>
</organism>
<gene>
    <name evidence="1" type="ORF">QTO34_016934</name>
</gene>
<dbReference type="EMBL" id="JAULJE010000006">
    <property type="protein sequence ID" value="KAK1342177.1"/>
    <property type="molecule type" value="Genomic_DNA"/>
</dbReference>
<dbReference type="Proteomes" id="UP001177744">
    <property type="component" value="Unassembled WGS sequence"/>
</dbReference>